<keyword evidence="2" id="KW-0732">Signal</keyword>
<proteinExistence type="predicted"/>
<organism evidence="3 4">
    <name type="scientific">Hermanssonia centrifuga</name>
    <dbReference type="NCBI Taxonomy" id="98765"/>
    <lineage>
        <taxon>Eukaryota</taxon>
        <taxon>Fungi</taxon>
        <taxon>Dikarya</taxon>
        <taxon>Basidiomycota</taxon>
        <taxon>Agaricomycotina</taxon>
        <taxon>Agaricomycetes</taxon>
        <taxon>Polyporales</taxon>
        <taxon>Meruliaceae</taxon>
        <taxon>Hermanssonia</taxon>
    </lineage>
</organism>
<feature type="region of interest" description="Disordered" evidence="1">
    <location>
        <begin position="23"/>
        <end position="50"/>
    </location>
</feature>
<reference evidence="3 4" key="1">
    <citation type="submission" date="2019-02" db="EMBL/GenBank/DDBJ databases">
        <title>Genome sequencing of the rare red list fungi Phlebia centrifuga.</title>
        <authorList>
            <person name="Buettner E."/>
            <person name="Kellner H."/>
        </authorList>
    </citation>
    <scope>NUCLEOTIDE SEQUENCE [LARGE SCALE GENOMIC DNA]</scope>
    <source>
        <strain evidence="3 4">DSM 108282</strain>
    </source>
</reference>
<protein>
    <submittedName>
        <fullName evidence="3">Uncharacterized protein</fullName>
    </submittedName>
</protein>
<feature type="compositionally biased region" description="Basic and acidic residues" evidence="1">
    <location>
        <begin position="86"/>
        <end position="109"/>
    </location>
</feature>
<evidence type="ECO:0000313" key="3">
    <source>
        <dbReference type="EMBL" id="THG94631.1"/>
    </source>
</evidence>
<sequence length="132" mass="14080">MAMQSILHVLFLPTPFKRALAQASAAVNPPSSEPSEKPEPSANVSGKRTRVEDMFTEVLKPGALYRECSVAAISVAPLPEPPKQAQDAEKKAKADKKAGDEKKDKKVEEDLVIEDDGEYGGGGNWAGCVGMV</sequence>
<dbReference type="EMBL" id="SGPJ01000420">
    <property type="protein sequence ID" value="THG94631.1"/>
    <property type="molecule type" value="Genomic_DNA"/>
</dbReference>
<gene>
    <name evidence="3" type="ORF">EW026_g6879</name>
</gene>
<dbReference type="Proteomes" id="UP000309038">
    <property type="component" value="Unassembled WGS sequence"/>
</dbReference>
<accession>A0A4S4K9L6</accession>
<evidence type="ECO:0000313" key="4">
    <source>
        <dbReference type="Proteomes" id="UP000309038"/>
    </source>
</evidence>
<evidence type="ECO:0000256" key="2">
    <source>
        <dbReference type="SAM" id="SignalP"/>
    </source>
</evidence>
<feature type="signal peptide" evidence="2">
    <location>
        <begin position="1"/>
        <end position="21"/>
    </location>
</feature>
<name>A0A4S4K9L6_9APHY</name>
<evidence type="ECO:0000256" key="1">
    <source>
        <dbReference type="SAM" id="MobiDB-lite"/>
    </source>
</evidence>
<feature type="chain" id="PRO_5021000672" evidence="2">
    <location>
        <begin position="22"/>
        <end position="132"/>
    </location>
</feature>
<keyword evidence="4" id="KW-1185">Reference proteome</keyword>
<comment type="caution">
    <text evidence="3">The sequence shown here is derived from an EMBL/GenBank/DDBJ whole genome shotgun (WGS) entry which is preliminary data.</text>
</comment>
<dbReference type="AlphaFoldDB" id="A0A4S4K9L6"/>
<feature type="region of interest" description="Disordered" evidence="1">
    <location>
        <begin position="77"/>
        <end position="109"/>
    </location>
</feature>